<name>A0A4C1YZU8_EUMVA</name>
<proteinExistence type="predicted"/>
<keyword evidence="2" id="KW-1185">Reference proteome</keyword>
<dbReference type="EMBL" id="BGZK01001464">
    <property type="protein sequence ID" value="GBP80463.1"/>
    <property type="molecule type" value="Genomic_DNA"/>
</dbReference>
<reference evidence="1 2" key="1">
    <citation type="journal article" date="2019" name="Commun. Biol.">
        <title>The bagworm genome reveals a unique fibroin gene that provides high tensile strength.</title>
        <authorList>
            <person name="Kono N."/>
            <person name="Nakamura H."/>
            <person name="Ohtoshi R."/>
            <person name="Tomita M."/>
            <person name="Numata K."/>
            <person name="Arakawa K."/>
        </authorList>
    </citation>
    <scope>NUCLEOTIDE SEQUENCE [LARGE SCALE GENOMIC DNA]</scope>
</reference>
<protein>
    <submittedName>
        <fullName evidence="1">Uncharacterized protein</fullName>
    </submittedName>
</protein>
<comment type="caution">
    <text evidence="1">The sequence shown here is derived from an EMBL/GenBank/DDBJ whole genome shotgun (WGS) entry which is preliminary data.</text>
</comment>
<accession>A0A4C1YZU8</accession>
<sequence length="100" mass="10944">MEPALHGKADGIDAVEIQSLHHTCGVSQKDRCRNSDVRERCGLKKDIVIKVERDYYVKLKAVFGDAPRMPEIAVAACACDTQNAERGRSTATVSLEEAIS</sequence>
<evidence type="ECO:0000313" key="2">
    <source>
        <dbReference type="Proteomes" id="UP000299102"/>
    </source>
</evidence>
<dbReference type="Proteomes" id="UP000299102">
    <property type="component" value="Unassembled WGS sequence"/>
</dbReference>
<dbReference type="AlphaFoldDB" id="A0A4C1YZU8"/>
<dbReference type="OrthoDB" id="425681at2759"/>
<evidence type="ECO:0000313" key="1">
    <source>
        <dbReference type="EMBL" id="GBP80463.1"/>
    </source>
</evidence>
<gene>
    <name evidence="1" type="ORF">EVAR_12667_1</name>
</gene>
<organism evidence="1 2">
    <name type="scientific">Eumeta variegata</name>
    <name type="common">Bagworm moth</name>
    <name type="synonym">Eumeta japonica</name>
    <dbReference type="NCBI Taxonomy" id="151549"/>
    <lineage>
        <taxon>Eukaryota</taxon>
        <taxon>Metazoa</taxon>
        <taxon>Ecdysozoa</taxon>
        <taxon>Arthropoda</taxon>
        <taxon>Hexapoda</taxon>
        <taxon>Insecta</taxon>
        <taxon>Pterygota</taxon>
        <taxon>Neoptera</taxon>
        <taxon>Endopterygota</taxon>
        <taxon>Lepidoptera</taxon>
        <taxon>Glossata</taxon>
        <taxon>Ditrysia</taxon>
        <taxon>Tineoidea</taxon>
        <taxon>Psychidae</taxon>
        <taxon>Oiketicinae</taxon>
        <taxon>Eumeta</taxon>
    </lineage>
</organism>